<evidence type="ECO:0000313" key="2">
    <source>
        <dbReference type="Proteomes" id="UP001241758"/>
    </source>
</evidence>
<keyword evidence="2" id="KW-1185">Reference proteome</keyword>
<gene>
    <name evidence="1" type="ORF">QLQ12_34780</name>
</gene>
<comment type="caution">
    <text evidence="1">The sequence shown here is derived from an EMBL/GenBank/DDBJ whole genome shotgun (WGS) entry which is preliminary data.</text>
</comment>
<dbReference type="Proteomes" id="UP001241758">
    <property type="component" value="Unassembled WGS sequence"/>
</dbReference>
<name>A0ABT6WVL9_9ACTN</name>
<dbReference type="RefSeq" id="WP_282765029.1">
    <property type="nucleotide sequence ID" value="NZ_JASCTH010000027.1"/>
</dbReference>
<proteinExistence type="predicted"/>
<dbReference type="EMBL" id="JASCTH010000027">
    <property type="protein sequence ID" value="MDI6103792.1"/>
    <property type="molecule type" value="Genomic_DNA"/>
</dbReference>
<reference evidence="1 2" key="1">
    <citation type="submission" date="2023-05" db="EMBL/GenBank/DDBJ databases">
        <title>Actinoplanes sp. NEAU-A12 genome sequencing.</title>
        <authorList>
            <person name="Wang Z.-S."/>
        </authorList>
    </citation>
    <scope>NUCLEOTIDE SEQUENCE [LARGE SCALE GENOMIC DNA]</scope>
    <source>
        <strain evidence="1 2">NEAU-A12</strain>
    </source>
</reference>
<protein>
    <submittedName>
        <fullName evidence="1">Uncharacterized protein</fullName>
    </submittedName>
</protein>
<accession>A0ABT6WVL9</accession>
<sequence length="43" mass="4462">MVRRTLVGGSVHSSDPRLPASVLARTERGIVEINTAIEASSAG</sequence>
<organism evidence="1 2">
    <name type="scientific">Actinoplanes sandaracinus</name>
    <dbReference type="NCBI Taxonomy" id="3045177"/>
    <lineage>
        <taxon>Bacteria</taxon>
        <taxon>Bacillati</taxon>
        <taxon>Actinomycetota</taxon>
        <taxon>Actinomycetes</taxon>
        <taxon>Micromonosporales</taxon>
        <taxon>Micromonosporaceae</taxon>
        <taxon>Actinoplanes</taxon>
    </lineage>
</organism>
<evidence type="ECO:0000313" key="1">
    <source>
        <dbReference type="EMBL" id="MDI6103792.1"/>
    </source>
</evidence>